<dbReference type="EMBL" id="BAABJM010000002">
    <property type="protein sequence ID" value="GAA5055236.1"/>
    <property type="molecule type" value="Genomic_DNA"/>
</dbReference>
<accession>A0ABP9KBB3</accession>
<sequence length="116" mass="12479">MPGGGRTIGKLPKCPSVGLGGDLFKLHAGQYLLRYAANHAVGRVVYLIADPLNKGAKAGWWSTTEKILRDHSGQPGASCRACSTLWPCGFHERFCLTLGKLVGEECVPGLVREMVQ</sequence>
<protein>
    <submittedName>
        <fullName evidence="1">Uncharacterized protein</fullName>
    </submittedName>
</protein>
<name>A0ABP9KBB3_9NOCA</name>
<evidence type="ECO:0000313" key="1">
    <source>
        <dbReference type="EMBL" id="GAA5055236.1"/>
    </source>
</evidence>
<reference evidence="2" key="1">
    <citation type="journal article" date="2019" name="Int. J. Syst. Evol. Microbiol.">
        <title>The Global Catalogue of Microorganisms (GCM) 10K type strain sequencing project: providing services to taxonomists for standard genome sequencing and annotation.</title>
        <authorList>
            <consortium name="The Broad Institute Genomics Platform"/>
            <consortium name="The Broad Institute Genome Sequencing Center for Infectious Disease"/>
            <person name="Wu L."/>
            <person name="Ma J."/>
        </authorList>
    </citation>
    <scope>NUCLEOTIDE SEQUENCE [LARGE SCALE GENOMIC DNA]</scope>
    <source>
        <strain evidence="2">JCM 18298</strain>
    </source>
</reference>
<organism evidence="1 2">
    <name type="scientific">Nocardia callitridis</name>
    <dbReference type="NCBI Taxonomy" id="648753"/>
    <lineage>
        <taxon>Bacteria</taxon>
        <taxon>Bacillati</taxon>
        <taxon>Actinomycetota</taxon>
        <taxon>Actinomycetes</taxon>
        <taxon>Mycobacteriales</taxon>
        <taxon>Nocardiaceae</taxon>
        <taxon>Nocardia</taxon>
    </lineage>
</organism>
<gene>
    <name evidence="1" type="ORF">GCM10023318_31110</name>
</gene>
<dbReference type="Proteomes" id="UP001500603">
    <property type="component" value="Unassembled WGS sequence"/>
</dbReference>
<comment type="caution">
    <text evidence="1">The sequence shown here is derived from an EMBL/GenBank/DDBJ whole genome shotgun (WGS) entry which is preliminary data.</text>
</comment>
<proteinExistence type="predicted"/>
<evidence type="ECO:0000313" key="2">
    <source>
        <dbReference type="Proteomes" id="UP001500603"/>
    </source>
</evidence>
<keyword evidence="2" id="KW-1185">Reference proteome</keyword>